<dbReference type="AlphaFoldDB" id="A0AA38CSI2"/>
<dbReference type="InterPro" id="IPR040911">
    <property type="entry name" value="Exostosin_GT47"/>
</dbReference>
<evidence type="ECO:0000313" key="8">
    <source>
        <dbReference type="Proteomes" id="UP000824469"/>
    </source>
</evidence>
<gene>
    <name evidence="7" type="ORF">KI387_013657</name>
</gene>
<keyword evidence="5" id="KW-0333">Golgi apparatus</keyword>
<evidence type="ECO:0000256" key="2">
    <source>
        <dbReference type="ARBA" id="ARBA00010271"/>
    </source>
</evidence>
<evidence type="ECO:0000256" key="4">
    <source>
        <dbReference type="ARBA" id="ARBA00022968"/>
    </source>
</evidence>
<sequence length="237" mass="27334">HVENGQHFFYFNGNLGAAYKNNRPEPNYSLGIRQKIAAEFASEPDKEGNLGRQSTKDVIVVSQRSPDYYGELGGSLFCGVFPGDGWSGRMEDSILQGCIPVIIQDGIQLPYENVLYYDSFAVRIAEDDIPSLIQILRGINETELEFKLANVQKIWQRFLYRDSFMLEARRQNASYGRLDDWALQYSLLTEDDVLATFIQVLHYKLHNDPWRLKLSFKNKEFGLPKYCRENNSEGNRK</sequence>
<keyword evidence="4" id="KW-0735">Signal-anchor</keyword>
<comment type="subcellular location">
    <subcellularLocation>
        <location evidence="1">Golgi apparatus membrane</location>
        <topology evidence="1">Single-pass type II membrane protein</topology>
    </subcellularLocation>
</comment>
<dbReference type="Proteomes" id="UP000824469">
    <property type="component" value="Unassembled WGS sequence"/>
</dbReference>
<dbReference type="GO" id="GO:0016757">
    <property type="term" value="F:glycosyltransferase activity"/>
    <property type="evidence" value="ECO:0007669"/>
    <property type="project" value="UniProtKB-KW"/>
</dbReference>
<accession>A0AA38CSI2</accession>
<keyword evidence="3" id="KW-0808">Transferase</keyword>
<evidence type="ECO:0000256" key="3">
    <source>
        <dbReference type="ARBA" id="ARBA00022676"/>
    </source>
</evidence>
<evidence type="ECO:0000259" key="6">
    <source>
        <dbReference type="Pfam" id="PF03016"/>
    </source>
</evidence>
<feature type="domain" description="Exostosin GT47" evidence="6">
    <location>
        <begin position="8"/>
        <end position="138"/>
    </location>
</feature>
<keyword evidence="4" id="KW-0812">Transmembrane</keyword>
<proteinExistence type="inferred from homology"/>
<reference evidence="7 8" key="1">
    <citation type="journal article" date="2021" name="Nat. Plants">
        <title>The Taxus genome provides insights into paclitaxel biosynthesis.</title>
        <authorList>
            <person name="Xiong X."/>
            <person name="Gou J."/>
            <person name="Liao Q."/>
            <person name="Li Y."/>
            <person name="Zhou Q."/>
            <person name="Bi G."/>
            <person name="Li C."/>
            <person name="Du R."/>
            <person name="Wang X."/>
            <person name="Sun T."/>
            <person name="Guo L."/>
            <person name="Liang H."/>
            <person name="Lu P."/>
            <person name="Wu Y."/>
            <person name="Zhang Z."/>
            <person name="Ro D.K."/>
            <person name="Shang Y."/>
            <person name="Huang S."/>
            <person name="Yan J."/>
        </authorList>
    </citation>
    <scope>NUCLEOTIDE SEQUENCE [LARGE SCALE GENOMIC DNA]</scope>
    <source>
        <strain evidence="7">Ta-2019</strain>
    </source>
</reference>
<comment type="caution">
    <text evidence="7">The sequence shown here is derived from an EMBL/GenBank/DDBJ whole genome shotgun (WGS) entry which is preliminary data.</text>
</comment>
<dbReference type="EMBL" id="JAHRHJ020000009">
    <property type="protein sequence ID" value="KAH9302074.1"/>
    <property type="molecule type" value="Genomic_DNA"/>
</dbReference>
<organism evidence="7 8">
    <name type="scientific">Taxus chinensis</name>
    <name type="common">Chinese yew</name>
    <name type="synonym">Taxus wallichiana var. chinensis</name>
    <dbReference type="NCBI Taxonomy" id="29808"/>
    <lineage>
        <taxon>Eukaryota</taxon>
        <taxon>Viridiplantae</taxon>
        <taxon>Streptophyta</taxon>
        <taxon>Embryophyta</taxon>
        <taxon>Tracheophyta</taxon>
        <taxon>Spermatophyta</taxon>
        <taxon>Pinopsida</taxon>
        <taxon>Pinidae</taxon>
        <taxon>Conifers II</taxon>
        <taxon>Cupressales</taxon>
        <taxon>Taxaceae</taxon>
        <taxon>Taxus</taxon>
    </lineage>
</organism>
<dbReference type="OMA" id="YHVEIAS"/>
<dbReference type="Pfam" id="PF03016">
    <property type="entry name" value="Exostosin_GT47"/>
    <property type="match status" value="1"/>
</dbReference>
<feature type="non-terminal residue" evidence="7">
    <location>
        <position position="1"/>
    </location>
</feature>
<keyword evidence="3" id="KW-0328">Glycosyltransferase</keyword>
<comment type="similarity">
    <text evidence="2">Belongs to the glycosyltransferase 47 family.</text>
</comment>
<evidence type="ECO:0000256" key="1">
    <source>
        <dbReference type="ARBA" id="ARBA00004323"/>
    </source>
</evidence>
<name>A0AA38CSI2_TAXCH</name>
<evidence type="ECO:0000256" key="5">
    <source>
        <dbReference type="ARBA" id="ARBA00023034"/>
    </source>
</evidence>
<dbReference type="PANTHER" id="PTHR11062:SF268">
    <property type="entry name" value="FAMILY PROTEIN, PUTATIVE, EXPRESSED-RELATED"/>
    <property type="match status" value="1"/>
</dbReference>
<keyword evidence="8" id="KW-1185">Reference proteome</keyword>
<dbReference type="InterPro" id="IPR004263">
    <property type="entry name" value="Exostosin"/>
</dbReference>
<dbReference type="GO" id="GO:0000139">
    <property type="term" value="C:Golgi membrane"/>
    <property type="evidence" value="ECO:0007669"/>
    <property type="project" value="UniProtKB-SubCell"/>
</dbReference>
<evidence type="ECO:0000313" key="7">
    <source>
        <dbReference type="EMBL" id="KAH9302074.1"/>
    </source>
</evidence>
<dbReference type="PANTHER" id="PTHR11062">
    <property type="entry name" value="EXOSTOSIN HEPARAN SULFATE GLYCOSYLTRANSFERASE -RELATED"/>
    <property type="match status" value="1"/>
</dbReference>
<protein>
    <recommendedName>
        <fullName evidence="6">Exostosin GT47 domain-containing protein</fullName>
    </recommendedName>
</protein>